<keyword evidence="11 12" id="KW-0131">Cell cycle</keyword>
<evidence type="ECO:0000313" key="17">
    <source>
        <dbReference type="Proteomes" id="UP000054686"/>
    </source>
</evidence>
<dbReference type="PANTHER" id="PTHR47755:SF1">
    <property type="entry name" value="CELL DIVISION PROTEIN FTSX"/>
    <property type="match status" value="1"/>
</dbReference>
<keyword evidence="8 13" id="KW-0812">Transmembrane</keyword>
<evidence type="ECO:0000313" key="16">
    <source>
        <dbReference type="EMBL" id="KSW12797.1"/>
    </source>
</evidence>
<evidence type="ECO:0000256" key="2">
    <source>
        <dbReference type="ARBA" id="ARBA00004651"/>
    </source>
</evidence>
<dbReference type="Proteomes" id="UP000054686">
    <property type="component" value="Unassembled WGS sequence"/>
</dbReference>
<evidence type="ECO:0000256" key="7">
    <source>
        <dbReference type="ARBA" id="ARBA00022618"/>
    </source>
</evidence>
<evidence type="ECO:0000256" key="3">
    <source>
        <dbReference type="ARBA" id="ARBA00007379"/>
    </source>
</evidence>
<dbReference type="OrthoDB" id="9812531at2"/>
<proteinExistence type="inferred from homology"/>
<dbReference type="InterPro" id="IPR040690">
    <property type="entry name" value="FtsX_ECD"/>
</dbReference>
<keyword evidence="6 12" id="KW-1003">Cell membrane</keyword>
<comment type="similarity">
    <text evidence="3 12">Belongs to the ABC-4 integral membrane protein family. FtsX subfamily.</text>
</comment>
<dbReference type="Gene3D" id="3.30.70.3040">
    <property type="match status" value="1"/>
</dbReference>
<dbReference type="InterPro" id="IPR004513">
    <property type="entry name" value="FtsX"/>
</dbReference>
<name>A0A0V8RXM2_9ACTO</name>
<dbReference type="EMBL" id="LLVT01000001">
    <property type="protein sequence ID" value="KSW12797.1"/>
    <property type="molecule type" value="Genomic_DNA"/>
</dbReference>
<keyword evidence="9 13" id="KW-1133">Transmembrane helix</keyword>
<comment type="function">
    <text evidence="1">Part of the ABC transporter FtsEX involved in cellular division.</text>
</comment>
<evidence type="ECO:0000259" key="14">
    <source>
        <dbReference type="Pfam" id="PF02687"/>
    </source>
</evidence>
<dbReference type="InterPro" id="IPR047929">
    <property type="entry name" value="FtsX_actino"/>
</dbReference>
<organism evidence="16 17">
    <name type="scientific">Schaalia odontolytica</name>
    <dbReference type="NCBI Taxonomy" id="1660"/>
    <lineage>
        <taxon>Bacteria</taxon>
        <taxon>Bacillati</taxon>
        <taxon>Actinomycetota</taxon>
        <taxon>Actinomycetes</taxon>
        <taxon>Actinomycetales</taxon>
        <taxon>Actinomycetaceae</taxon>
        <taxon>Schaalia</taxon>
    </lineage>
</organism>
<evidence type="ECO:0000256" key="9">
    <source>
        <dbReference type="ARBA" id="ARBA00022989"/>
    </source>
</evidence>
<keyword evidence="7 12" id="KW-0132">Cell division</keyword>
<dbReference type="GO" id="GO:0051301">
    <property type="term" value="P:cell division"/>
    <property type="evidence" value="ECO:0007669"/>
    <property type="project" value="UniProtKB-KW"/>
</dbReference>
<dbReference type="RefSeq" id="WP_060565636.1">
    <property type="nucleotide sequence ID" value="NZ_CP040006.1"/>
</dbReference>
<dbReference type="Pfam" id="PF02687">
    <property type="entry name" value="FtsX"/>
    <property type="match status" value="1"/>
</dbReference>
<dbReference type="NCBIfam" id="NF038346">
    <property type="entry name" value="FtsX_actino"/>
    <property type="match status" value="1"/>
</dbReference>
<comment type="caution">
    <text evidence="16">The sequence shown here is derived from an EMBL/GenBank/DDBJ whole genome shotgun (WGS) entry which is preliminary data.</text>
</comment>
<evidence type="ECO:0000256" key="12">
    <source>
        <dbReference type="PIRNR" id="PIRNR003097"/>
    </source>
</evidence>
<evidence type="ECO:0000256" key="6">
    <source>
        <dbReference type="ARBA" id="ARBA00022475"/>
    </source>
</evidence>
<comment type="subunit">
    <text evidence="4">Forms a membrane-associated complex with FtsE.</text>
</comment>
<dbReference type="PIRSF" id="PIRSF003097">
    <property type="entry name" value="FtsX"/>
    <property type="match status" value="1"/>
</dbReference>
<dbReference type="AlphaFoldDB" id="A0A0V8RXM2"/>
<evidence type="ECO:0000259" key="15">
    <source>
        <dbReference type="Pfam" id="PF18075"/>
    </source>
</evidence>
<dbReference type="InterPro" id="IPR003838">
    <property type="entry name" value="ABC3_permease_C"/>
</dbReference>
<evidence type="ECO:0000256" key="11">
    <source>
        <dbReference type="ARBA" id="ARBA00023306"/>
    </source>
</evidence>
<dbReference type="PANTHER" id="PTHR47755">
    <property type="entry name" value="CELL DIVISION PROTEIN FTSX"/>
    <property type="match status" value="1"/>
</dbReference>
<evidence type="ECO:0000256" key="10">
    <source>
        <dbReference type="ARBA" id="ARBA00023136"/>
    </source>
</evidence>
<sequence length="304" mass="33077">MKLRFILSEVGKGLSRNRAMSVAVILVTFVSLLFVGIAGLTQMQVSKMKSEWYDKIEVTIYMCAINDAAANCNATEATDAQIDAVRQKLASAEMTPYVANVYEETKEEAYENFQRLNGNNALTQWTTPDMLQFAFRIKLVNPEQYSVVKEEFSGTAGVSEVRDQREVVEPLFRVLGAARTAALGLGAIMVVAAILLISTTIRLSAMSREQETQIMRYVGASNLFIQAPFMIEGALAALVGAAFAIGTLFAGVHFIVQGWMAPAFKWTNFIGMGEVAIMTPILVLAAVALAVIASAFSLAKYTKA</sequence>
<feature type="transmembrane region" description="Helical" evidence="13">
    <location>
        <begin position="21"/>
        <end position="40"/>
    </location>
</feature>
<evidence type="ECO:0000256" key="4">
    <source>
        <dbReference type="ARBA" id="ARBA00011160"/>
    </source>
</evidence>
<evidence type="ECO:0000256" key="5">
    <source>
        <dbReference type="ARBA" id="ARBA00021907"/>
    </source>
</evidence>
<dbReference type="Pfam" id="PF18075">
    <property type="entry name" value="FtsX_ECD"/>
    <property type="match status" value="1"/>
</dbReference>
<keyword evidence="10 12" id="KW-0472">Membrane</keyword>
<reference evidence="16 17" key="1">
    <citation type="submission" date="2015-10" db="EMBL/GenBank/DDBJ databases">
        <title>Draft Genome of Actinomyces odontolyticus subsp. actinosynbacter strain XH001.</title>
        <authorList>
            <person name="Mclean J.S."/>
            <person name="He X."/>
        </authorList>
    </citation>
    <scope>NUCLEOTIDE SEQUENCE [LARGE SCALE GENOMIC DNA]</scope>
    <source>
        <strain evidence="16 17">XH001</strain>
    </source>
</reference>
<accession>A0A0V8RXM2</accession>
<feature type="transmembrane region" description="Helical" evidence="13">
    <location>
        <begin position="276"/>
        <end position="299"/>
    </location>
</feature>
<evidence type="ECO:0000256" key="1">
    <source>
        <dbReference type="ARBA" id="ARBA00003552"/>
    </source>
</evidence>
<comment type="subcellular location">
    <subcellularLocation>
        <location evidence="2">Cell membrane</location>
        <topology evidence="2">Multi-pass membrane protein</topology>
    </subcellularLocation>
</comment>
<feature type="domain" description="ABC3 transporter permease C-terminal" evidence="14">
    <location>
        <begin position="185"/>
        <end position="301"/>
    </location>
</feature>
<gene>
    <name evidence="16" type="ORF">APY09_00040</name>
</gene>
<feature type="transmembrane region" description="Helical" evidence="13">
    <location>
        <begin position="181"/>
        <end position="203"/>
    </location>
</feature>
<evidence type="ECO:0000256" key="8">
    <source>
        <dbReference type="ARBA" id="ARBA00022692"/>
    </source>
</evidence>
<feature type="transmembrane region" description="Helical" evidence="13">
    <location>
        <begin position="223"/>
        <end position="256"/>
    </location>
</feature>
<evidence type="ECO:0000256" key="13">
    <source>
        <dbReference type="SAM" id="Phobius"/>
    </source>
</evidence>
<dbReference type="GO" id="GO:0005886">
    <property type="term" value="C:plasma membrane"/>
    <property type="evidence" value="ECO:0007669"/>
    <property type="project" value="UniProtKB-SubCell"/>
</dbReference>
<protein>
    <recommendedName>
        <fullName evidence="5 12">Cell division protein FtsX</fullName>
    </recommendedName>
</protein>
<feature type="domain" description="FtsX extracellular" evidence="15">
    <location>
        <begin position="56"/>
        <end position="161"/>
    </location>
</feature>